<keyword evidence="4" id="KW-1185">Reference proteome</keyword>
<evidence type="ECO:0000256" key="1">
    <source>
        <dbReference type="SAM" id="MobiDB-lite"/>
    </source>
</evidence>
<evidence type="ECO:0000313" key="2">
    <source>
        <dbReference type="EMBL" id="CEP01236.1"/>
    </source>
</evidence>
<accession>A0A0G4J1T3</accession>
<proteinExistence type="predicted"/>
<dbReference type="EMBL" id="CDSF01000112">
    <property type="protein sequence ID" value="CEP01236.1"/>
    <property type="molecule type" value="Genomic_DNA"/>
</dbReference>
<sequence length="86" mass="9695">MGLTVHQLEKVQQAWLTEREMLLDGWARDRKELQCLRRMLELERDAYTRLLVNLAKPFPSLSATPSVEVAETPSQPPVTSSTADGS</sequence>
<geneLocation type="mitochondrion" evidence="3"/>
<evidence type="ECO:0000313" key="5">
    <source>
        <dbReference type="Proteomes" id="UP000290189"/>
    </source>
</evidence>
<reference evidence="3 5" key="2">
    <citation type="submission" date="2018-03" db="EMBL/GenBank/DDBJ databases">
        <authorList>
            <person name="Fogelqvist J."/>
        </authorList>
    </citation>
    <scope>NUCLEOTIDE SEQUENCE [LARGE SCALE GENOMIC DNA]</scope>
</reference>
<name>A0A0G4J1T3_PLABS</name>
<evidence type="ECO:0000313" key="4">
    <source>
        <dbReference type="Proteomes" id="UP000039324"/>
    </source>
</evidence>
<feature type="region of interest" description="Disordered" evidence="1">
    <location>
        <begin position="62"/>
        <end position="86"/>
    </location>
</feature>
<dbReference type="EMBL" id="OVEO01000017">
    <property type="protein sequence ID" value="SPR01277.1"/>
    <property type="molecule type" value="Genomic_DNA"/>
</dbReference>
<dbReference type="AlphaFoldDB" id="A0A0G4J1T3"/>
<keyword evidence="3" id="KW-0496">Mitochondrion</keyword>
<reference evidence="2 4" key="1">
    <citation type="submission" date="2015-02" db="EMBL/GenBank/DDBJ databases">
        <authorList>
            <person name="Chooi Y.-H."/>
        </authorList>
    </citation>
    <scope>NUCLEOTIDE SEQUENCE [LARGE SCALE GENOMIC DNA]</scope>
    <source>
        <strain evidence="2">E3</strain>
    </source>
</reference>
<feature type="compositionally biased region" description="Polar residues" evidence="1">
    <location>
        <begin position="77"/>
        <end position="86"/>
    </location>
</feature>
<dbReference type="Proteomes" id="UP000039324">
    <property type="component" value="Unassembled WGS sequence"/>
</dbReference>
<organism evidence="2 4">
    <name type="scientific">Plasmodiophora brassicae</name>
    <name type="common">Clubroot disease agent</name>
    <dbReference type="NCBI Taxonomy" id="37360"/>
    <lineage>
        <taxon>Eukaryota</taxon>
        <taxon>Sar</taxon>
        <taxon>Rhizaria</taxon>
        <taxon>Endomyxa</taxon>
        <taxon>Phytomyxea</taxon>
        <taxon>Plasmodiophorida</taxon>
        <taxon>Plasmodiophoridae</taxon>
        <taxon>Plasmodiophora</taxon>
    </lineage>
</organism>
<gene>
    <name evidence="2" type="ORF">PBRA_001842</name>
    <name evidence="3" type="ORF">PLBR_LOCUS8492</name>
</gene>
<dbReference type="Proteomes" id="UP000290189">
    <property type="component" value="Unassembled WGS sequence"/>
</dbReference>
<evidence type="ECO:0000313" key="3">
    <source>
        <dbReference type="EMBL" id="SPR01277.1"/>
    </source>
</evidence>
<protein>
    <submittedName>
        <fullName evidence="2">Uncharacterized protein</fullName>
    </submittedName>
</protein>